<keyword evidence="3" id="KW-1185">Reference proteome</keyword>
<proteinExistence type="predicted"/>
<gene>
    <name evidence="2" type="ORF">NDU88_008680</name>
</gene>
<feature type="compositionally biased region" description="Basic and acidic residues" evidence="1">
    <location>
        <begin position="30"/>
        <end position="58"/>
    </location>
</feature>
<name>A0AAV7PSR7_PLEWA</name>
<comment type="caution">
    <text evidence="2">The sequence shown here is derived from an EMBL/GenBank/DDBJ whole genome shotgun (WGS) entry which is preliminary data.</text>
</comment>
<evidence type="ECO:0000313" key="3">
    <source>
        <dbReference type="Proteomes" id="UP001066276"/>
    </source>
</evidence>
<feature type="compositionally biased region" description="Basic residues" evidence="1">
    <location>
        <begin position="17"/>
        <end position="29"/>
    </location>
</feature>
<feature type="compositionally biased region" description="Basic residues" evidence="1">
    <location>
        <begin position="59"/>
        <end position="71"/>
    </location>
</feature>
<evidence type="ECO:0000256" key="1">
    <source>
        <dbReference type="SAM" id="MobiDB-lite"/>
    </source>
</evidence>
<organism evidence="2 3">
    <name type="scientific">Pleurodeles waltl</name>
    <name type="common">Iberian ribbed newt</name>
    <dbReference type="NCBI Taxonomy" id="8319"/>
    <lineage>
        <taxon>Eukaryota</taxon>
        <taxon>Metazoa</taxon>
        <taxon>Chordata</taxon>
        <taxon>Craniata</taxon>
        <taxon>Vertebrata</taxon>
        <taxon>Euteleostomi</taxon>
        <taxon>Amphibia</taxon>
        <taxon>Batrachia</taxon>
        <taxon>Caudata</taxon>
        <taxon>Salamandroidea</taxon>
        <taxon>Salamandridae</taxon>
        <taxon>Pleurodelinae</taxon>
        <taxon>Pleurodeles</taxon>
    </lineage>
</organism>
<accession>A0AAV7PSR7</accession>
<dbReference type="AlphaFoldDB" id="A0AAV7PSR7"/>
<dbReference type="Proteomes" id="UP001066276">
    <property type="component" value="Chromosome 7"/>
</dbReference>
<feature type="region of interest" description="Disordered" evidence="1">
    <location>
        <begin position="1"/>
        <end position="71"/>
    </location>
</feature>
<reference evidence="2" key="1">
    <citation type="journal article" date="2022" name="bioRxiv">
        <title>Sequencing and chromosome-scale assembly of the giantPleurodeles waltlgenome.</title>
        <authorList>
            <person name="Brown T."/>
            <person name="Elewa A."/>
            <person name="Iarovenko S."/>
            <person name="Subramanian E."/>
            <person name="Araus A.J."/>
            <person name="Petzold A."/>
            <person name="Susuki M."/>
            <person name="Suzuki K.-i.T."/>
            <person name="Hayashi T."/>
            <person name="Toyoda A."/>
            <person name="Oliveira C."/>
            <person name="Osipova E."/>
            <person name="Leigh N.D."/>
            <person name="Simon A."/>
            <person name="Yun M.H."/>
        </authorList>
    </citation>
    <scope>NUCLEOTIDE SEQUENCE</scope>
    <source>
        <strain evidence="2">20211129_DDA</strain>
        <tissue evidence="2">Liver</tissue>
    </source>
</reference>
<protein>
    <submittedName>
        <fullName evidence="2">Uncharacterized protein</fullName>
    </submittedName>
</protein>
<sequence length="71" mass="8330">MKRKHGTSAKTSEQPAQHKKAKNHLPKQRSGREIRAEVRKKGTKERRTSTQKLQPRDQARKRRRQMVSKSA</sequence>
<dbReference type="EMBL" id="JANPWB010000011">
    <property type="protein sequence ID" value="KAJ1130327.1"/>
    <property type="molecule type" value="Genomic_DNA"/>
</dbReference>
<evidence type="ECO:0000313" key="2">
    <source>
        <dbReference type="EMBL" id="KAJ1130327.1"/>
    </source>
</evidence>